<dbReference type="SMART" id="SM00347">
    <property type="entry name" value="HTH_MARR"/>
    <property type="match status" value="1"/>
</dbReference>
<protein>
    <submittedName>
        <fullName evidence="5">DNA-binding MarR family transcriptional regulator</fullName>
    </submittedName>
</protein>
<gene>
    <name evidence="5" type="ORF">C8N35_10274</name>
</gene>
<accession>A0A2T5VC87</accession>
<reference evidence="5 6" key="1">
    <citation type="submission" date="2018-04" db="EMBL/GenBank/DDBJ databases">
        <title>Genomic Encyclopedia of Archaeal and Bacterial Type Strains, Phase II (KMG-II): from individual species to whole genera.</title>
        <authorList>
            <person name="Goeker M."/>
        </authorList>
    </citation>
    <scope>NUCLEOTIDE SEQUENCE [LARGE SCALE GENOMIC DNA]</scope>
    <source>
        <strain evidence="5 6">DSM 23382</strain>
    </source>
</reference>
<evidence type="ECO:0000256" key="3">
    <source>
        <dbReference type="ARBA" id="ARBA00023163"/>
    </source>
</evidence>
<keyword evidence="1" id="KW-0805">Transcription regulation</keyword>
<feature type="domain" description="HTH marR-type" evidence="4">
    <location>
        <begin position="14"/>
        <end position="146"/>
    </location>
</feature>
<comment type="caution">
    <text evidence="5">The sequence shown here is derived from an EMBL/GenBank/DDBJ whole genome shotgun (WGS) entry which is preliminary data.</text>
</comment>
<dbReference type="PANTHER" id="PTHR33164:SF64">
    <property type="entry name" value="TRANSCRIPTIONAL REGULATOR SLYA"/>
    <property type="match status" value="1"/>
</dbReference>
<evidence type="ECO:0000259" key="4">
    <source>
        <dbReference type="PROSITE" id="PS50995"/>
    </source>
</evidence>
<dbReference type="GO" id="GO:0003700">
    <property type="term" value="F:DNA-binding transcription factor activity"/>
    <property type="evidence" value="ECO:0007669"/>
    <property type="project" value="InterPro"/>
</dbReference>
<evidence type="ECO:0000256" key="2">
    <source>
        <dbReference type="ARBA" id="ARBA00023125"/>
    </source>
</evidence>
<sequence>MSASSHKPGAHRDPHKLLHLIGGVNRRFEQQIEERLKPARTSIEQYRILDALGARSGRTMSELAGLVFVDSPTLTKIVDRMVAKAEVYRAPDPHDRRKVLVFISEKGAETLRELKLLVAEPEAALAARLPAGDTDRLCSLLENLLAED</sequence>
<keyword evidence="2 5" id="KW-0238">DNA-binding</keyword>
<evidence type="ECO:0000256" key="1">
    <source>
        <dbReference type="ARBA" id="ARBA00023015"/>
    </source>
</evidence>
<dbReference type="GO" id="GO:0003677">
    <property type="term" value="F:DNA binding"/>
    <property type="evidence" value="ECO:0007669"/>
    <property type="project" value="UniProtKB-KW"/>
</dbReference>
<organism evidence="5 6">
    <name type="scientific">Breoghania corrubedonensis</name>
    <dbReference type="NCBI Taxonomy" id="665038"/>
    <lineage>
        <taxon>Bacteria</taxon>
        <taxon>Pseudomonadati</taxon>
        <taxon>Pseudomonadota</taxon>
        <taxon>Alphaproteobacteria</taxon>
        <taxon>Hyphomicrobiales</taxon>
        <taxon>Stappiaceae</taxon>
        <taxon>Breoghania</taxon>
    </lineage>
</organism>
<dbReference type="Pfam" id="PF12802">
    <property type="entry name" value="MarR_2"/>
    <property type="match status" value="1"/>
</dbReference>
<dbReference type="AlphaFoldDB" id="A0A2T5VC87"/>
<name>A0A2T5VC87_9HYPH</name>
<dbReference type="EMBL" id="QAYG01000002">
    <property type="protein sequence ID" value="PTW61365.1"/>
    <property type="molecule type" value="Genomic_DNA"/>
</dbReference>
<dbReference type="InterPro" id="IPR039422">
    <property type="entry name" value="MarR/SlyA-like"/>
</dbReference>
<dbReference type="InterPro" id="IPR036388">
    <property type="entry name" value="WH-like_DNA-bd_sf"/>
</dbReference>
<dbReference type="OrthoDB" id="582199at2"/>
<dbReference type="RefSeq" id="WP_107989234.1">
    <property type="nucleotide sequence ID" value="NZ_QAYG01000002.1"/>
</dbReference>
<dbReference type="PROSITE" id="PS50995">
    <property type="entry name" value="HTH_MARR_2"/>
    <property type="match status" value="1"/>
</dbReference>
<evidence type="ECO:0000313" key="5">
    <source>
        <dbReference type="EMBL" id="PTW61365.1"/>
    </source>
</evidence>
<dbReference type="Proteomes" id="UP000244081">
    <property type="component" value="Unassembled WGS sequence"/>
</dbReference>
<dbReference type="PANTHER" id="PTHR33164">
    <property type="entry name" value="TRANSCRIPTIONAL REGULATOR, MARR FAMILY"/>
    <property type="match status" value="1"/>
</dbReference>
<evidence type="ECO:0000313" key="6">
    <source>
        <dbReference type="Proteomes" id="UP000244081"/>
    </source>
</evidence>
<keyword evidence="6" id="KW-1185">Reference proteome</keyword>
<keyword evidence="3" id="KW-0804">Transcription</keyword>
<dbReference type="Gene3D" id="1.10.10.10">
    <property type="entry name" value="Winged helix-like DNA-binding domain superfamily/Winged helix DNA-binding domain"/>
    <property type="match status" value="1"/>
</dbReference>
<dbReference type="SUPFAM" id="SSF46785">
    <property type="entry name" value="Winged helix' DNA-binding domain"/>
    <property type="match status" value="1"/>
</dbReference>
<dbReference type="InterPro" id="IPR000835">
    <property type="entry name" value="HTH_MarR-typ"/>
</dbReference>
<dbReference type="InterPro" id="IPR036390">
    <property type="entry name" value="WH_DNA-bd_sf"/>
</dbReference>
<dbReference type="GO" id="GO:0006950">
    <property type="term" value="P:response to stress"/>
    <property type="evidence" value="ECO:0007669"/>
    <property type="project" value="TreeGrafter"/>
</dbReference>
<proteinExistence type="predicted"/>